<dbReference type="Proteomes" id="UP000192575">
    <property type="component" value="Unassembled WGS sequence"/>
</dbReference>
<evidence type="ECO:0000256" key="1">
    <source>
        <dbReference type="SAM" id="Coils"/>
    </source>
</evidence>
<dbReference type="RefSeq" id="WP_081533873.1">
    <property type="nucleotide sequence ID" value="NZ_NBEF01000014.1"/>
</dbReference>
<keyword evidence="1" id="KW-0175">Coiled coil</keyword>
<gene>
    <name evidence="2" type="ORF">B6U56_02735</name>
</gene>
<reference evidence="2 3" key="1">
    <citation type="submission" date="2017-03" db="EMBL/GenBank/DDBJ databases">
        <title>Phylogenomics and comparative genomics of Lactobacillus salivarius, a mammalian gut commensal.</title>
        <authorList>
            <person name="Harris H.M."/>
        </authorList>
    </citation>
    <scope>NUCLEOTIDE SEQUENCE [LARGE SCALE GENOMIC DNA]</scope>
    <source>
        <strain evidence="2 3">JCM 1047</strain>
    </source>
</reference>
<name>A0A1V9RE11_9LACO</name>
<organism evidence="2 3">
    <name type="scientific">Ligilactobacillus salivarius</name>
    <dbReference type="NCBI Taxonomy" id="1624"/>
    <lineage>
        <taxon>Bacteria</taxon>
        <taxon>Bacillati</taxon>
        <taxon>Bacillota</taxon>
        <taxon>Bacilli</taxon>
        <taxon>Lactobacillales</taxon>
        <taxon>Lactobacillaceae</taxon>
        <taxon>Ligilactobacillus</taxon>
    </lineage>
</organism>
<proteinExistence type="predicted"/>
<sequence length="116" mass="13816">MYQDISQLIHDICSLAKKSKDLKLKEKVFDLTNLVIDLRNENEDIREKLKLLEGSLKKVEENTEFAKKMKIDPKGDKFWLEGETVPYCLKCWDSEHKKIHMTLWEDMGIWSCPEHY</sequence>
<evidence type="ECO:0000313" key="3">
    <source>
        <dbReference type="Proteomes" id="UP000192575"/>
    </source>
</evidence>
<dbReference type="AlphaFoldDB" id="A0A1V9RE11"/>
<comment type="caution">
    <text evidence="2">The sequence shown here is derived from an EMBL/GenBank/DDBJ whole genome shotgun (WGS) entry which is preliminary data.</text>
</comment>
<feature type="coiled-coil region" evidence="1">
    <location>
        <begin position="35"/>
        <end position="69"/>
    </location>
</feature>
<dbReference type="EMBL" id="NBEF01000014">
    <property type="protein sequence ID" value="OQQ91344.1"/>
    <property type="molecule type" value="Genomic_DNA"/>
</dbReference>
<protein>
    <submittedName>
        <fullName evidence="2">Uncharacterized protein</fullName>
    </submittedName>
</protein>
<evidence type="ECO:0000313" key="2">
    <source>
        <dbReference type="EMBL" id="OQQ91344.1"/>
    </source>
</evidence>
<accession>A0A1V9RE11</accession>